<feature type="compositionally biased region" description="Polar residues" evidence="1">
    <location>
        <begin position="777"/>
        <end position="802"/>
    </location>
</feature>
<name>A0AAN6J0C0_EXODE</name>
<feature type="compositionally biased region" description="Acidic residues" evidence="1">
    <location>
        <begin position="919"/>
        <end position="928"/>
    </location>
</feature>
<feature type="compositionally biased region" description="Low complexity" evidence="1">
    <location>
        <begin position="200"/>
        <end position="214"/>
    </location>
</feature>
<feature type="compositionally biased region" description="Pro residues" evidence="1">
    <location>
        <begin position="74"/>
        <end position="83"/>
    </location>
</feature>
<feature type="region of interest" description="Disordered" evidence="1">
    <location>
        <begin position="1"/>
        <end position="86"/>
    </location>
</feature>
<feature type="compositionally biased region" description="Basic and acidic residues" evidence="1">
    <location>
        <begin position="898"/>
        <end position="913"/>
    </location>
</feature>
<feature type="compositionally biased region" description="Low complexity" evidence="1">
    <location>
        <begin position="728"/>
        <end position="748"/>
    </location>
</feature>
<accession>A0AAN6J0C0</accession>
<evidence type="ECO:0000313" key="2">
    <source>
        <dbReference type="EMBL" id="KAJ8993451.1"/>
    </source>
</evidence>
<comment type="caution">
    <text evidence="2">The sequence shown here is derived from an EMBL/GenBank/DDBJ whole genome shotgun (WGS) entry which is preliminary data.</text>
</comment>
<feature type="region of interest" description="Disordered" evidence="1">
    <location>
        <begin position="543"/>
        <end position="655"/>
    </location>
</feature>
<sequence length="955" mass="102411">MLPRPPSNNGRRLSELSSERPRSSWESSYSPLRPFQPPASRPSTTAGAMEPESSDSDVSVGGGDEYRFASPLTAPIPLPPPPSRHALESSDAIQARLDELARVEEHNIKKYELLKAKRARKDDKIRRKREIQDQKWAAIVEARQRRDARIDARRTREDTAFSQFFDHELEEEENSLRRRLKRLKRGLPPEESPKRATTKPASLSESPSASTLSTLPPPPKRHQVGPPGQPDSVNPVQSRSSPQSSLAAPSKSSIAPSPYSSYHRDSSATYARPFHITPVYSTTPNTVSPSGATNGLANTSQSSTERSHFSHLGRPASPLSRVSSTSQSATNPATPANPPRQIPSSYDTRPPPSTTPTGFTAIKTPSTTGFATINPRTTASSPLPKVGLPRPLGITDTLKTPNHSMGGDGMENTRFHAYQTPSAILAHPAGSNKRAPSTTHPYQMSEAFANRHHHCERVDSLNRGIWTSYGVGGTKDNPTGPPVEMYLRCNHDGCSRIDWRTVHGLQCHIVKNHLQPKGTIGSLDKALEKYGVPVKEVEDYERIHGRGSAGTMADPKNHKIKTKSSEASVASEDGGDRAPGSYVIDPEARPAGYRPSSTSTVDSAPVSEEAKTSPKPALQNGTQKDSASRVEEPKQSAVGPTPPVPPAPAGRSFSSSRWLNSYMLARETEAEPKRLQGDFGMSETQSRHDVDSRGVSSQQPINNGDHAPPDRADEATAPKSSPTATGEANPAPRTTSSPTASSVTLPSAKGSTDPPLDPAPEATALEARDQKQPAQDDGTTTENAIAPQSTDNQQGQAPSSAEQDAGKGADGNINGQSAGGKSEDIKVEELAQPDGAAQVESPSDPSETIVVDGQSGKEAPTRKKIPQSPSIANKSITTTTTTPTSVRRMSRRSSAARRSVDVDGDAGHGKDARATTTTVEEDGEDNEGKEEKEKDTVKPGPRRSMPGRSLRRGRV</sequence>
<feature type="compositionally biased region" description="Basic and acidic residues" evidence="1">
    <location>
        <begin position="707"/>
        <end position="716"/>
    </location>
</feature>
<protein>
    <submittedName>
        <fullName evidence="2">Uncharacterized protein</fullName>
    </submittedName>
</protein>
<feature type="compositionally biased region" description="Polar residues" evidence="1">
    <location>
        <begin position="355"/>
        <end position="381"/>
    </location>
</feature>
<feature type="compositionally biased region" description="Low complexity" evidence="1">
    <location>
        <begin position="875"/>
        <end position="887"/>
    </location>
</feature>
<feature type="compositionally biased region" description="Low complexity" evidence="1">
    <location>
        <begin position="238"/>
        <end position="261"/>
    </location>
</feature>
<dbReference type="AlphaFoldDB" id="A0AAN6J0C0"/>
<organism evidence="2 3">
    <name type="scientific">Exophiala dermatitidis</name>
    <name type="common">Black yeast-like fungus</name>
    <name type="synonym">Wangiella dermatitidis</name>
    <dbReference type="NCBI Taxonomy" id="5970"/>
    <lineage>
        <taxon>Eukaryota</taxon>
        <taxon>Fungi</taxon>
        <taxon>Dikarya</taxon>
        <taxon>Ascomycota</taxon>
        <taxon>Pezizomycotina</taxon>
        <taxon>Eurotiomycetes</taxon>
        <taxon>Chaetothyriomycetidae</taxon>
        <taxon>Chaetothyriales</taxon>
        <taxon>Herpotrichiellaceae</taxon>
        <taxon>Exophiala</taxon>
    </lineage>
</organism>
<dbReference type="EMBL" id="JAJGCB010000003">
    <property type="protein sequence ID" value="KAJ8993451.1"/>
    <property type="molecule type" value="Genomic_DNA"/>
</dbReference>
<evidence type="ECO:0000313" key="3">
    <source>
        <dbReference type="Proteomes" id="UP001161757"/>
    </source>
</evidence>
<reference evidence="2" key="1">
    <citation type="submission" date="2023-01" db="EMBL/GenBank/DDBJ databases">
        <title>Exophiala dermititidis isolated from Cystic Fibrosis Patient.</title>
        <authorList>
            <person name="Kurbessoian T."/>
            <person name="Crocker A."/>
            <person name="Murante D."/>
            <person name="Hogan D.A."/>
            <person name="Stajich J.E."/>
        </authorList>
    </citation>
    <scope>NUCLEOTIDE SEQUENCE</scope>
    <source>
        <strain evidence="2">Ex8</strain>
    </source>
</reference>
<dbReference type="Proteomes" id="UP001161757">
    <property type="component" value="Unassembled WGS sequence"/>
</dbReference>
<feature type="region of interest" description="Disordered" evidence="1">
    <location>
        <begin position="281"/>
        <end position="390"/>
    </location>
</feature>
<gene>
    <name evidence="2" type="ORF">HRR80_001965</name>
</gene>
<feature type="region of interest" description="Disordered" evidence="1">
    <location>
        <begin position="145"/>
        <end position="265"/>
    </location>
</feature>
<feature type="compositionally biased region" description="Polar residues" evidence="1">
    <location>
        <begin position="281"/>
        <end position="304"/>
    </location>
</feature>
<proteinExistence type="predicted"/>
<feature type="compositionally biased region" description="Basic and acidic residues" evidence="1">
    <location>
        <begin position="145"/>
        <end position="159"/>
    </location>
</feature>
<feature type="region of interest" description="Disordered" evidence="1">
    <location>
        <begin position="669"/>
        <end position="955"/>
    </location>
</feature>
<feature type="compositionally biased region" description="Low complexity" evidence="1">
    <location>
        <begin position="24"/>
        <end position="33"/>
    </location>
</feature>
<evidence type="ECO:0000256" key="1">
    <source>
        <dbReference type="SAM" id="MobiDB-lite"/>
    </source>
</evidence>
<feature type="compositionally biased region" description="Basic and acidic residues" evidence="1">
    <location>
        <begin position="12"/>
        <end position="23"/>
    </location>
</feature>